<keyword evidence="2" id="KW-1185">Reference proteome</keyword>
<evidence type="ECO:0000313" key="2">
    <source>
        <dbReference type="Proteomes" id="UP000507470"/>
    </source>
</evidence>
<gene>
    <name evidence="1" type="ORF">MCOR_30118</name>
</gene>
<organism evidence="1 2">
    <name type="scientific">Mytilus coruscus</name>
    <name type="common">Sea mussel</name>
    <dbReference type="NCBI Taxonomy" id="42192"/>
    <lineage>
        <taxon>Eukaryota</taxon>
        <taxon>Metazoa</taxon>
        <taxon>Spiralia</taxon>
        <taxon>Lophotrochozoa</taxon>
        <taxon>Mollusca</taxon>
        <taxon>Bivalvia</taxon>
        <taxon>Autobranchia</taxon>
        <taxon>Pteriomorphia</taxon>
        <taxon>Mytilida</taxon>
        <taxon>Mytiloidea</taxon>
        <taxon>Mytilidae</taxon>
        <taxon>Mytilinae</taxon>
        <taxon>Mytilus</taxon>
    </lineage>
</organism>
<evidence type="ECO:0000313" key="1">
    <source>
        <dbReference type="EMBL" id="CAC5395445.1"/>
    </source>
</evidence>
<dbReference type="EMBL" id="CACVKT020005509">
    <property type="protein sequence ID" value="CAC5395445.1"/>
    <property type="molecule type" value="Genomic_DNA"/>
</dbReference>
<proteinExistence type="predicted"/>
<name>A0A6J8CH80_MYTCO</name>
<accession>A0A6J8CH80</accession>
<dbReference type="AlphaFoldDB" id="A0A6J8CH80"/>
<dbReference type="OrthoDB" id="6272897at2759"/>
<reference evidence="1 2" key="1">
    <citation type="submission" date="2020-06" db="EMBL/GenBank/DDBJ databases">
        <authorList>
            <person name="Li R."/>
            <person name="Bekaert M."/>
        </authorList>
    </citation>
    <scope>NUCLEOTIDE SEQUENCE [LARGE SCALE GENOMIC DNA]</scope>
    <source>
        <strain evidence="2">wild</strain>
    </source>
</reference>
<dbReference type="Proteomes" id="UP000507470">
    <property type="component" value="Unassembled WGS sequence"/>
</dbReference>
<protein>
    <submittedName>
        <fullName evidence="1">Uncharacterized protein</fullName>
    </submittedName>
</protein>
<sequence length="189" mass="21948">MKFRRSLQHVQVKRGAGAATDHHLIVAKVKLKLMIHQNIASTGKRFNIPMLAYKTKKSEVQIKNRSSTFQNAREEIVTIEEDHWQEIKEEFTTACETSLTRMKRTVQGKIKGPLKTNHQQNEEQMKRWVEHFNNVLNQDPPVNKADIPPSEELLAISCNRPFKGEIKKTIKMLENNNIQHTCKNSESRH</sequence>